<dbReference type="Proteomes" id="UP000557392">
    <property type="component" value="Unassembled WGS sequence"/>
</dbReference>
<dbReference type="RefSeq" id="WP_184000325.1">
    <property type="nucleotide sequence ID" value="NZ_JACIEH010000004.1"/>
</dbReference>
<gene>
    <name evidence="2" type="ORF">GGR46_004566</name>
</gene>
<keyword evidence="3" id="KW-1185">Reference proteome</keyword>
<accession>A0A7W6JWT1</accession>
<dbReference type="EMBL" id="JACIEH010000004">
    <property type="protein sequence ID" value="MBB4100977.1"/>
    <property type="molecule type" value="Genomic_DNA"/>
</dbReference>
<reference evidence="2 3" key="1">
    <citation type="submission" date="2020-08" db="EMBL/GenBank/DDBJ databases">
        <title>Genomic Encyclopedia of Type Strains, Phase IV (KMG-IV): sequencing the most valuable type-strain genomes for metagenomic binning, comparative biology and taxonomic classification.</title>
        <authorList>
            <person name="Goeker M."/>
        </authorList>
    </citation>
    <scope>NUCLEOTIDE SEQUENCE [LARGE SCALE GENOMIC DNA]</scope>
    <source>
        <strain evidence="2 3">DSM 101806</strain>
    </source>
</reference>
<keyword evidence="1" id="KW-0732">Signal</keyword>
<proteinExistence type="predicted"/>
<protein>
    <recommendedName>
        <fullName evidence="4">Outer membrane lipoprotein-sorting protein</fullName>
    </recommendedName>
</protein>
<feature type="chain" id="PRO_5031413601" description="Outer membrane lipoprotein-sorting protein" evidence="1">
    <location>
        <begin position="20"/>
        <end position="318"/>
    </location>
</feature>
<dbReference type="AlphaFoldDB" id="A0A7W6JWT1"/>
<dbReference type="Pfam" id="PF20311">
    <property type="entry name" value="DUF6607"/>
    <property type="match status" value="1"/>
</dbReference>
<organism evidence="2 3">
    <name type="scientific">Sphingomonas kyeonggiensis</name>
    <dbReference type="NCBI Taxonomy" id="1268553"/>
    <lineage>
        <taxon>Bacteria</taxon>
        <taxon>Pseudomonadati</taxon>
        <taxon>Pseudomonadota</taxon>
        <taxon>Alphaproteobacteria</taxon>
        <taxon>Sphingomonadales</taxon>
        <taxon>Sphingomonadaceae</taxon>
        <taxon>Sphingomonas</taxon>
    </lineage>
</organism>
<feature type="signal peptide" evidence="1">
    <location>
        <begin position="1"/>
        <end position="19"/>
    </location>
</feature>
<name>A0A7W6JWT1_9SPHN</name>
<sequence>MKLLLPIALSLLAPMPALAQTPAAAPAARSAFEADRADILAMAGTYKVKFDMQESTSWRADYTPIPVKVSGGNEVVRVIEDSGRTIRLQHLLVVDMGDGKKMVIKHWRQDWQYEPAKVLVYSDRDAWTWADVPAAERKGAWSQTVYQVDDSPRYGGWGKWADVGGIRRWESNRTWRPLARRDAVRGPVYDRYLGVNRHAIAPAGWIHWQDNLKMDGKDTPVVQEYVLNSYTRFGDFDVKAADDYWAATKGYWAAIRAEWDRIAAAKAGIRVTEEADHGTVIAGRVLEIADEIQQGKTSEADGIKTARALMDQATRAAR</sequence>
<evidence type="ECO:0000313" key="3">
    <source>
        <dbReference type="Proteomes" id="UP000557392"/>
    </source>
</evidence>
<evidence type="ECO:0008006" key="4">
    <source>
        <dbReference type="Google" id="ProtNLM"/>
    </source>
</evidence>
<evidence type="ECO:0000256" key="1">
    <source>
        <dbReference type="SAM" id="SignalP"/>
    </source>
</evidence>
<comment type="caution">
    <text evidence="2">The sequence shown here is derived from an EMBL/GenBank/DDBJ whole genome shotgun (WGS) entry which is preliminary data.</text>
</comment>
<evidence type="ECO:0000313" key="2">
    <source>
        <dbReference type="EMBL" id="MBB4100977.1"/>
    </source>
</evidence>
<dbReference type="InterPro" id="IPR046715">
    <property type="entry name" value="DUF6607"/>
</dbReference>